<dbReference type="EMBL" id="CP109969">
    <property type="protein sequence ID" value="UYZ10597.1"/>
    <property type="molecule type" value="Genomic_DNA"/>
</dbReference>
<proteinExistence type="predicted"/>
<protein>
    <submittedName>
        <fullName evidence="1">Uncharacterized protein</fullName>
    </submittedName>
</protein>
<sequence length="146" mass="15465">MSGSMEDGMDGQAFSVLVSAYGADPKRWPEDCRAKAELYSETAEGRRLLSDAAQLDRALAAFRPKAVPSAALQGRILAEGTSWLSRRRRFVRFGLGAGMVGISLAGALTGAVAVINLTPPPSFSFGDNLTAFGNLQSENELAEDAK</sequence>
<gene>
    <name evidence="1" type="ORF">CFBP5507_23565</name>
</gene>
<organism evidence="1 2">
    <name type="scientific">Agrobacterium salinitolerans</name>
    <dbReference type="NCBI Taxonomy" id="1183413"/>
    <lineage>
        <taxon>Bacteria</taxon>
        <taxon>Pseudomonadati</taxon>
        <taxon>Pseudomonadota</taxon>
        <taxon>Alphaproteobacteria</taxon>
        <taxon>Hyphomicrobiales</taxon>
        <taxon>Rhizobiaceae</taxon>
        <taxon>Rhizobium/Agrobacterium group</taxon>
        <taxon>Agrobacterium</taxon>
    </lineage>
</organism>
<dbReference type="RefSeq" id="WP_137412093.1">
    <property type="nucleotide sequence ID" value="NZ_CP109969.1"/>
</dbReference>
<reference evidence="1" key="1">
    <citation type="submission" date="2022-10" db="EMBL/GenBank/DDBJ databases">
        <title>Complete genome sequence of Agrobacterium salinitolerans CFBP5507.</title>
        <authorList>
            <person name="Tchabashvili S."/>
            <person name="Yen H.-C."/>
            <person name="Haryono M."/>
            <person name="Lin Y.-C."/>
            <person name="Lai E.-M."/>
            <person name="Kuo C.-H."/>
        </authorList>
    </citation>
    <scope>NUCLEOTIDE SEQUENCE</scope>
    <source>
        <strain evidence="1">CFBP5507</strain>
    </source>
</reference>
<dbReference type="OrthoDB" id="7632164at2"/>
<dbReference type="KEGG" id="asal:CFBP5507_23565"/>
<name>A0A4Z1R310_9HYPH</name>
<dbReference type="Proteomes" id="UP000298735">
    <property type="component" value="Chromosome Linear"/>
</dbReference>
<dbReference type="AlphaFoldDB" id="A0A4Z1R310"/>
<evidence type="ECO:0000313" key="1">
    <source>
        <dbReference type="EMBL" id="UYZ10597.1"/>
    </source>
</evidence>
<accession>A0A4Z1R310</accession>
<evidence type="ECO:0000313" key="2">
    <source>
        <dbReference type="Proteomes" id="UP000298735"/>
    </source>
</evidence>